<feature type="region of interest" description="Disordered" evidence="1">
    <location>
        <begin position="71"/>
        <end position="124"/>
    </location>
</feature>
<protein>
    <submittedName>
        <fullName evidence="2">Uncharacterized protein</fullName>
    </submittedName>
</protein>
<name>A0A4U6WC50_SETVI</name>
<organism evidence="2 3">
    <name type="scientific">Setaria viridis</name>
    <name type="common">Green bristlegrass</name>
    <name type="synonym">Setaria italica subsp. viridis</name>
    <dbReference type="NCBI Taxonomy" id="4556"/>
    <lineage>
        <taxon>Eukaryota</taxon>
        <taxon>Viridiplantae</taxon>
        <taxon>Streptophyta</taxon>
        <taxon>Embryophyta</taxon>
        <taxon>Tracheophyta</taxon>
        <taxon>Spermatophyta</taxon>
        <taxon>Magnoliopsida</taxon>
        <taxon>Liliopsida</taxon>
        <taxon>Poales</taxon>
        <taxon>Poaceae</taxon>
        <taxon>PACMAD clade</taxon>
        <taxon>Panicoideae</taxon>
        <taxon>Panicodae</taxon>
        <taxon>Paniceae</taxon>
        <taxon>Cenchrinae</taxon>
        <taxon>Setaria</taxon>
    </lineage>
</organism>
<accession>A0A4U6WC50</accession>
<sequence>MRHAHDTSTQQYIIQRQAQTTRFREPRRSGLWRSGRRGARRRGGVPETGVDGAWSLVGAVTYPFIQCTHFASNGPKRSEGKQTRDLPSVLPDLPSAETEQTPPPTTLASCGPTPALRSSERRSPEREEVEAWSWCRILPHRAALPRRTALRRRGVLRSRATPPMSDWSPRARRCAARWKQRPLPNSQSDK</sequence>
<feature type="region of interest" description="Disordered" evidence="1">
    <location>
        <begin position="17"/>
        <end position="48"/>
    </location>
</feature>
<dbReference type="Gramene" id="TKW40330">
    <property type="protein sequence ID" value="TKW40330"/>
    <property type="gene ID" value="SEVIR_1G238400v2"/>
</dbReference>
<feature type="compositionally biased region" description="Basic residues" evidence="1">
    <location>
        <begin position="170"/>
        <end position="180"/>
    </location>
</feature>
<feature type="compositionally biased region" description="Basic residues" evidence="1">
    <location>
        <begin position="34"/>
        <end position="43"/>
    </location>
</feature>
<feature type="region of interest" description="Disordered" evidence="1">
    <location>
        <begin position="153"/>
        <end position="190"/>
    </location>
</feature>
<evidence type="ECO:0000256" key="1">
    <source>
        <dbReference type="SAM" id="MobiDB-lite"/>
    </source>
</evidence>
<reference evidence="2" key="1">
    <citation type="submission" date="2019-03" db="EMBL/GenBank/DDBJ databases">
        <title>WGS assembly of Setaria viridis.</title>
        <authorList>
            <person name="Huang P."/>
            <person name="Jenkins J."/>
            <person name="Grimwood J."/>
            <person name="Barry K."/>
            <person name="Healey A."/>
            <person name="Mamidi S."/>
            <person name="Sreedasyam A."/>
            <person name="Shu S."/>
            <person name="Feldman M."/>
            <person name="Wu J."/>
            <person name="Yu Y."/>
            <person name="Chen C."/>
            <person name="Johnson J."/>
            <person name="Rokhsar D."/>
            <person name="Baxter I."/>
            <person name="Schmutz J."/>
            <person name="Brutnell T."/>
            <person name="Kellogg E."/>
        </authorList>
    </citation>
    <scope>NUCLEOTIDE SEQUENCE [LARGE SCALE GENOMIC DNA]</scope>
</reference>
<proteinExistence type="predicted"/>
<dbReference type="AlphaFoldDB" id="A0A4U6WC50"/>
<dbReference type="EMBL" id="CM016552">
    <property type="protein sequence ID" value="TKW40330.1"/>
    <property type="molecule type" value="Genomic_DNA"/>
</dbReference>
<keyword evidence="3" id="KW-1185">Reference proteome</keyword>
<evidence type="ECO:0000313" key="2">
    <source>
        <dbReference type="EMBL" id="TKW40330.1"/>
    </source>
</evidence>
<dbReference type="Proteomes" id="UP000298652">
    <property type="component" value="Chromosome 1"/>
</dbReference>
<evidence type="ECO:0000313" key="3">
    <source>
        <dbReference type="Proteomes" id="UP000298652"/>
    </source>
</evidence>
<gene>
    <name evidence="2" type="ORF">SEVIR_1G238400v2</name>
</gene>